<dbReference type="CDD" id="cd06171">
    <property type="entry name" value="Sigma70_r4"/>
    <property type="match status" value="1"/>
</dbReference>
<feature type="domain" description="RNA polymerase sigma-70" evidence="6">
    <location>
        <begin position="141"/>
        <end position="154"/>
    </location>
</feature>
<dbReference type="PROSITE" id="PS00715">
    <property type="entry name" value="SIGMA70_1"/>
    <property type="match status" value="1"/>
</dbReference>
<keyword evidence="4" id="KW-0804">Transcription</keyword>
<keyword evidence="2" id="KW-0731">Sigma factor</keyword>
<dbReference type="InterPro" id="IPR007630">
    <property type="entry name" value="RNA_pol_sigma70_r4"/>
</dbReference>
<dbReference type="InterPro" id="IPR014322">
    <property type="entry name" value="RNA_pol_sigma-B/F/G"/>
</dbReference>
<dbReference type="PANTHER" id="PTHR30385:SF4">
    <property type="entry name" value="RNA POLYMERASE SIGMA-E FACTOR"/>
    <property type="match status" value="1"/>
</dbReference>
<dbReference type="InterPro" id="IPR007624">
    <property type="entry name" value="RNA_pol_sigma70_r3"/>
</dbReference>
<dbReference type="AlphaFoldDB" id="A0A852ZZU7"/>
<dbReference type="GO" id="GO:0016987">
    <property type="term" value="F:sigma factor activity"/>
    <property type="evidence" value="ECO:0007669"/>
    <property type="project" value="UniProtKB-KW"/>
</dbReference>
<dbReference type="InterPro" id="IPR013324">
    <property type="entry name" value="RNA_pol_sigma_r3/r4-like"/>
</dbReference>
<keyword evidence="3" id="KW-0238">DNA-binding</keyword>
<dbReference type="InterPro" id="IPR000943">
    <property type="entry name" value="RNA_pol_sigma70"/>
</dbReference>
<evidence type="ECO:0000313" key="7">
    <source>
        <dbReference type="EMBL" id="NYI04101.1"/>
    </source>
</evidence>
<dbReference type="Gene3D" id="1.10.10.10">
    <property type="entry name" value="Winged helix-like DNA-binding domain superfamily/Winged helix DNA-binding domain"/>
    <property type="match status" value="2"/>
</dbReference>
<dbReference type="PRINTS" id="PR00046">
    <property type="entry name" value="SIGMA70FCT"/>
</dbReference>
<dbReference type="Pfam" id="PF04545">
    <property type="entry name" value="Sigma70_r4"/>
    <property type="match status" value="1"/>
</dbReference>
<evidence type="ECO:0000256" key="3">
    <source>
        <dbReference type="ARBA" id="ARBA00023125"/>
    </source>
</evidence>
<dbReference type="SUPFAM" id="SSF88659">
    <property type="entry name" value="Sigma3 and sigma4 domains of RNA polymerase sigma factors"/>
    <property type="match status" value="2"/>
</dbReference>
<evidence type="ECO:0000256" key="2">
    <source>
        <dbReference type="ARBA" id="ARBA00023082"/>
    </source>
</evidence>
<comment type="caution">
    <text evidence="7">The sequence shown here is derived from an EMBL/GenBank/DDBJ whole genome shotgun (WGS) entry which is preliminary data.</text>
</comment>
<dbReference type="GO" id="GO:0006352">
    <property type="term" value="P:DNA-templated transcription initiation"/>
    <property type="evidence" value="ECO:0007669"/>
    <property type="project" value="InterPro"/>
</dbReference>
<feature type="region of interest" description="Disordered" evidence="5">
    <location>
        <begin position="1"/>
        <end position="73"/>
    </location>
</feature>
<dbReference type="Gene3D" id="1.20.120.1810">
    <property type="match status" value="1"/>
</dbReference>
<protein>
    <submittedName>
        <fullName evidence="7">RNA polymerase sigma-B factor</fullName>
    </submittedName>
</protein>
<evidence type="ECO:0000259" key="6">
    <source>
        <dbReference type="PROSITE" id="PS00715"/>
    </source>
</evidence>
<dbReference type="InterPro" id="IPR014284">
    <property type="entry name" value="RNA_pol_sigma-70_dom"/>
</dbReference>
<keyword evidence="8" id="KW-1185">Reference proteome</keyword>
<feature type="compositionally biased region" description="Acidic residues" evidence="5">
    <location>
        <begin position="55"/>
        <end position="67"/>
    </location>
</feature>
<proteinExistence type="predicted"/>
<evidence type="ECO:0000256" key="1">
    <source>
        <dbReference type="ARBA" id="ARBA00023015"/>
    </source>
</evidence>
<dbReference type="InterPro" id="IPR013325">
    <property type="entry name" value="RNA_pol_sigma_r2"/>
</dbReference>
<dbReference type="GO" id="GO:0003677">
    <property type="term" value="F:DNA binding"/>
    <property type="evidence" value="ECO:0007669"/>
    <property type="project" value="UniProtKB-KW"/>
</dbReference>
<dbReference type="PANTHER" id="PTHR30385">
    <property type="entry name" value="SIGMA FACTOR F FLAGELLAR"/>
    <property type="match status" value="1"/>
</dbReference>
<dbReference type="EMBL" id="JACBZD010000001">
    <property type="protein sequence ID" value="NYI04101.1"/>
    <property type="molecule type" value="Genomic_DNA"/>
</dbReference>
<dbReference type="Pfam" id="PF04542">
    <property type="entry name" value="Sigma70_r2"/>
    <property type="match status" value="1"/>
</dbReference>
<dbReference type="NCBIfam" id="TIGR02980">
    <property type="entry name" value="SigBFG"/>
    <property type="match status" value="1"/>
</dbReference>
<gene>
    <name evidence="7" type="ORF">FHU37_001044</name>
</gene>
<evidence type="ECO:0000313" key="8">
    <source>
        <dbReference type="Proteomes" id="UP000567795"/>
    </source>
</evidence>
<dbReference type="Pfam" id="PF04539">
    <property type="entry name" value="Sigma70_r3"/>
    <property type="match status" value="1"/>
</dbReference>
<name>A0A852ZZU7_9ACTN</name>
<evidence type="ECO:0000256" key="5">
    <source>
        <dbReference type="SAM" id="MobiDB-lite"/>
    </source>
</evidence>
<sequence>MQQTVQDHTRSDGTPRRRRRAAGAGAVAEERRATAERGAATERRVAEAGGTTGDDAPDEATVPDDADVGVLPDMPMSEDDFRDLGKYEARALGDALLRRLSEVERESGQYRYVRDTLIRLNLPLVRYIAVRYRYRPEPLDDIVQVGVIGLIKAVDGYDPDRGVEFVSYAIPTIAGEIKRFFRDTSWSVRVPRPLKELSLDAARAADELEQDLGRAPTHRELAGHLSVEVHEVVAALEAARLHSASSLDALRDRADGADGAGSSLLDRLGAPDEALDLVEFRESVGPLLNALPPRERSIILMRFYGNMSQSQIGERLGLSQMHVSRLLSATLRSLREQMEEQRPAPRSG</sequence>
<feature type="compositionally biased region" description="Basic and acidic residues" evidence="5">
    <location>
        <begin position="28"/>
        <end position="46"/>
    </location>
</feature>
<dbReference type="NCBIfam" id="TIGR02937">
    <property type="entry name" value="sigma70-ECF"/>
    <property type="match status" value="1"/>
</dbReference>
<dbReference type="RefSeq" id="WP_312892427.1">
    <property type="nucleotide sequence ID" value="NZ_JACBZD010000001.1"/>
</dbReference>
<dbReference type="SUPFAM" id="SSF88946">
    <property type="entry name" value="Sigma2 domain of RNA polymerase sigma factors"/>
    <property type="match status" value="1"/>
</dbReference>
<evidence type="ECO:0000256" key="4">
    <source>
        <dbReference type="ARBA" id="ARBA00023163"/>
    </source>
</evidence>
<dbReference type="InterPro" id="IPR007627">
    <property type="entry name" value="RNA_pol_sigma70_r2"/>
</dbReference>
<dbReference type="Proteomes" id="UP000567795">
    <property type="component" value="Unassembled WGS sequence"/>
</dbReference>
<organism evidence="7 8">
    <name type="scientific">Allostreptomyces psammosilenae</name>
    <dbReference type="NCBI Taxonomy" id="1892865"/>
    <lineage>
        <taxon>Bacteria</taxon>
        <taxon>Bacillati</taxon>
        <taxon>Actinomycetota</taxon>
        <taxon>Actinomycetes</taxon>
        <taxon>Kitasatosporales</taxon>
        <taxon>Streptomycetaceae</taxon>
        <taxon>Allostreptomyces</taxon>
    </lineage>
</organism>
<dbReference type="InterPro" id="IPR036388">
    <property type="entry name" value="WH-like_DNA-bd_sf"/>
</dbReference>
<keyword evidence="1" id="KW-0805">Transcription regulation</keyword>
<reference evidence="7 8" key="1">
    <citation type="submission" date="2020-07" db="EMBL/GenBank/DDBJ databases">
        <title>Sequencing the genomes of 1000 actinobacteria strains.</title>
        <authorList>
            <person name="Klenk H.-P."/>
        </authorList>
    </citation>
    <scope>NUCLEOTIDE SEQUENCE [LARGE SCALE GENOMIC DNA]</scope>
    <source>
        <strain evidence="7 8">DSM 42178</strain>
    </source>
</reference>
<accession>A0A852ZZU7</accession>